<keyword evidence="4" id="KW-1185">Reference proteome</keyword>
<sequence>MEGLQKFFSKIPKNGSATSGSSSSSSSSSLTEAGRELQGMVADCSSSEPVIIARGSRQVVSLWTCSKLCTFFFVAGVFVGYTLKRRVRSWASKLLRKLRDD</sequence>
<reference evidence="3 4" key="1">
    <citation type="submission" date="2014-04" db="EMBL/GenBank/DDBJ databases">
        <authorList>
            <consortium name="International Citrus Genome Consortium"/>
            <person name="Gmitter F."/>
            <person name="Chen C."/>
            <person name="Farmerie W."/>
            <person name="Harkins T."/>
            <person name="Desany B."/>
            <person name="Mohiuddin M."/>
            <person name="Kodira C."/>
            <person name="Borodovsky M."/>
            <person name="Lomsadze A."/>
            <person name="Burns P."/>
            <person name="Jenkins J."/>
            <person name="Prochnik S."/>
            <person name="Shu S."/>
            <person name="Chapman J."/>
            <person name="Pitluck S."/>
            <person name="Schmutz J."/>
            <person name="Rokhsar D."/>
        </authorList>
    </citation>
    <scope>NUCLEOTIDE SEQUENCE</scope>
</reference>
<dbReference type="STRING" id="2711.A0A067GEM9"/>
<dbReference type="EMBL" id="KK784885">
    <property type="protein sequence ID" value="KDO73806.1"/>
    <property type="molecule type" value="Genomic_DNA"/>
</dbReference>
<dbReference type="Proteomes" id="UP000027120">
    <property type="component" value="Unassembled WGS sequence"/>
</dbReference>
<evidence type="ECO:0000256" key="1">
    <source>
        <dbReference type="SAM" id="MobiDB-lite"/>
    </source>
</evidence>
<keyword evidence="2" id="KW-0472">Membrane</keyword>
<evidence type="ECO:0000313" key="4">
    <source>
        <dbReference type="Proteomes" id="UP000027120"/>
    </source>
</evidence>
<name>A0A067GEM9_CITSI</name>
<feature type="transmembrane region" description="Helical" evidence="2">
    <location>
        <begin position="60"/>
        <end position="83"/>
    </location>
</feature>
<protein>
    <submittedName>
        <fullName evidence="3">Uncharacterized protein</fullName>
    </submittedName>
</protein>
<gene>
    <name evidence="3" type="ORF">CISIN_1g034202mg</name>
</gene>
<dbReference type="eggNOG" id="ENOG502S7WS">
    <property type="taxonomic scope" value="Eukaryota"/>
</dbReference>
<organism evidence="3 4">
    <name type="scientific">Citrus sinensis</name>
    <name type="common">Sweet orange</name>
    <name type="synonym">Citrus aurantium var. sinensis</name>
    <dbReference type="NCBI Taxonomy" id="2711"/>
    <lineage>
        <taxon>Eukaryota</taxon>
        <taxon>Viridiplantae</taxon>
        <taxon>Streptophyta</taxon>
        <taxon>Embryophyta</taxon>
        <taxon>Tracheophyta</taxon>
        <taxon>Spermatophyta</taxon>
        <taxon>Magnoliopsida</taxon>
        <taxon>eudicotyledons</taxon>
        <taxon>Gunneridae</taxon>
        <taxon>Pentapetalae</taxon>
        <taxon>rosids</taxon>
        <taxon>malvids</taxon>
        <taxon>Sapindales</taxon>
        <taxon>Rutaceae</taxon>
        <taxon>Aurantioideae</taxon>
        <taxon>Citrus</taxon>
    </lineage>
</organism>
<feature type="region of interest" description="Disordered" evidence="1">
    <location>
        <begin position="1"/>
        <end position="34"/>
    </location>
</feature>
<evidence type="ECO:0000313" key="3">
    <source>
        <dbReference type="EMBL" id="KDO73806.1"/>
    </source>
</evidence>
<accession>A0A067GEM9</accession>
<dbReference type="PaxDb" id="2711-XP_006474597.1"/>
<evidence type="ECO:0000256" key="2">
    <source>
        <dbReference type="SAM" id="Phobius"/>
    </source>
</evidence>
<proteinExistence type="predicted"/>
<dbReference type="AlphaFoldDB" id="A0A067GEM9"/>
<feature type="compositionally biased region" description="Low complexity" evidence="1">
    <location>
        <begin position="19"/>
        <end position="29"/>
    </location>
</feature>
<keyword evidence="2" id="KW-0812">Transmembrane</keyword>
<keyword evidence="2" id="KW-1133">Transmembrane helix</keyword>